<sequence>MAIEKNLLETHEEGEGVVGFRTDGSLFRVFIQERGRRKQLMSDGAITSELMISGGGHLLKRCFRGGENEGRSRGHFVLHHPVDGQDLFNGGCNIDVICLKESV</sequence>
<keyword evidence="2" id="KW-1185">Reference proteome</keyword>
<organism evidence="1 2">
    <name type="scientific">Caerostris extrusa</name>
    <name type="common">Bark spider</name>
    <name type="synonym">Caerostris bankana</name>
    <dbReference type="NCBI Taxonomy" id="172846"/>
    <lineage>
        <taxon>Eukaryota</taxon>
        <taxon>Metazoa</taxon>
        <taxon>Ecdysozoa</taxon>
        <taxon>Arthropoda</taxon>
        <taxon>Chelicerata</taxon>
        <taxon>Arachnida</taxon>
        <taxon>Araneae</taxon>
        <taxon>Araneomorphae</taxon>
        <taxon>Entelegynae</taxon>
        <taxon>Araneoidea</taxon>
        <taxon>Araneidae</taxon>
        <taxon>Caerostris</taxon>
    </lineage>
</organism>
<name>A0AAV4P253_CAEEX</name>
<protein>
    <submittedName>
        <fullName evidence="1">Uncharacterized protein</fullName>
    </submittedName>
</protein>
<evidence type="ECO:0000313" key="1">
    <source>
        <dbReference type="EMBL" id="GIX89307.1"/>
    </source>
</evidence>
<gene>
    <name evidence="1" type="ORF">CEXT_296471</name>
</gene>
<accession>A0AAV4P253</accession>
<dbReference type="EMBL" id="BPLR01003847">
    <property type="protein sequence ID" value="GIX89307.1"/>
    <property type="molecule type" value="Genomic_DNA"/>
</dbReference>
<reference evidence="1 2" key="1">
    <citation type="submission" date="2021-06" db="EMBL/GenBank/DDBJ databases">
        <title>Caerostris extrusa draft genome.</title>
        <authorList>
            <person name="Kono N."/>
            <person name="Arakawa K."/>
        </authorList>
    </citation>
    <scope>NUCLEOTIDE SEQUENCE [LARGE SCALE GENOMIC DNA]</scope>
</reference>
<evidence type="ECO:0000313" key="2">
    <source>
        <dbReference type="Proteomes" id="UP001054945"/>
    </source>
</evidence>
<dbReference type="Proteomes" id="UP001054945">
    <property type="component" value="Unassembled WGS sequence"/>
</dbReference>
<dbReference type="AlphaFoldDB" id="A0AAV4P253"/>
<comment type="caution">
    <text evidence="1">The sequence shown here is derived from an EMBL/GenBank/DDBJ whole genome shotgun (WGS) entry which is preliminary data.</text>
</comment>
<proteinExistence type="predicted"/>